<feature type="compositionally biased region" description="Low complexity" evidence="3">
    <location>
        <begin position="348"/>
        <end position="362"/>
    </location>
</feature>
<dbReference type="Pfam" id="PF00018">
    <property type="entry name" value="SH3_1"/>
    <property type="match status" value="1"/>
</dbReference>
<keyword evidence="4" id="KW-1133">Transmembrane helix</keyword>
<feature type="region of interest" description="Disordered" evidence="3">
    <location>
        <begin position="78"/>
        <end position="109"/>
    </location>
</feature>
<feature type="compositionally biased region" description="Polar residues" evidence="3">
    <location>
        <begin position="97"/>
        <end position="109"/>
    </location>
</feature>
<comment type="caution">
    <text evidence="6">The sequence shown here is derived from an EMBL/GenBank/DDBJ whole genome shotgun (WGS) entry which is preliminary data.</text>
</comment>
<dbReference type="Gene3D" id="2.30.30.40">
    <property type="entry name" value="SH3 Domains"/>
    <property type="match status" value="1"/>
</dbReference>
<evidence type="ECO:0000313" key="7">
    <source>
        <dbReference type="Proteomes" id="UP001211065"/>
    </source>
</evidence>
<feature type="region of interest" description="Disordered" evidence="3">
    <location>
        <begin position="277"/>
        <end position="298"/>
    </location>
</feature>
<protein>
    <recommendedName>
        <fullName evidence="5">SH3 domain-containing protein</fullName>
    </recommendedName>
</protein>
<feature type="transmembrane region" description="Helical" evidence="4">
    <location>
        <begin position="36"/>
        <end position="55"/>
    </location>
</feature>
<keyword evidence="4" id="KW-0812">Transmembrane</keyword>
<evidence type="ECO:0000256" key="3">
    <source>
        <dbReference type="SAM" id="MobiDB-lite"/>
    </source>
</evidence>
<evidence type="ECO:0000256" key="1">
    <source>
        <dbReference type="ARBA" id="ARBA00022443"/>
    </source>
</evidence>
<reference evidence="6" key="1">
    <citation type="submission" date="2020-05" db="EMBL/GenBank/DDBJ databases">
        <title>Phylogenomic resolution of chytrid fungi.</title>
        <authorList>
            <person name="Stajich J.E."/>
            <person name="Amses K."/>
            <person name="Simmons R."/>
            <person name="Seto K."/>
            <person name="Myers J."/>
            <person name="Bonds A."/>
            <person name="Quandt C.A."/>
            <person name="Barry K."/>
            <person name="Liu P."/>
            <person name="Grigoriev I."/>
            <person name="Longcore J.E."/>
            <person name="James T.Y."/>
        </authorList>
    </citation>
    <scope>NUCLEOTIDE SEQUENCE</scope>
    <source>
        <strain evidence="6">JEL0476</strain>
    </source>
</reference>
<evidence type="ECO:0000259" key="5">
    <source>
        <dbReference type="PROSITE" id="PS50002"/>
    </source>
</evidence>
<dbReference type="PROSITE" id="PS50002">
    <property type="entry name" value="SH3"/>
    <property type="match status" value="1"/>
</dbReference>
<dbReference type="InterPro" id="IPR036028">
    <property type="entry name" value="SH3-like_dom_sf"/>
</dbReference>
<feature type="compositionally biased region" description="Basic and acidic residues" evidence="3">
    <location>
        <begin position="412"/>
        <end position="426"/>
    </location>
</feature>
<keyword evidence="7" id="KW-1185">Reference proteome</keyword>
<accession>A0AAD5U7N7</accession>
<feature type="region of interest" description="Disordered" evidence="3">
    <location>
        <begin position="345"/>
        <end position="366"/>
    </location>
</feature>
<dbReference type="SUPFAM" id="SSF50044">
    <property type="entry name" value="SH3-domain"/>
    <property type="match status" value="1"/>
</dbReference>
<dbReference type="InterPro" id="IPR001452">
    <property type="entry name" value="SH3_domain"/>
</dbReference>
<feature type="domain" description="SH3" evidence="5">
    <location>
        <begin position="180"/>
        <end position="240"/>
    </location>
</feature>
<dbReference type="AlphaFoldDB" id="A0AAD5U7N7"/>
<keyword evidence="1 2" id="KW-0728">SH3 domain</keyword>
<evidence type="ECO:0000256" key="4">
    <source>
        <dbReference type="SAM" id="Phobius"/>
    </source>
</evidence>
<dbReference type="Proteomes" id="UP001211065">
    <property type="component" value="Unassembled WGS sequence"/>
</dbReference>
<keyword evidence="4" id="KW-0472">Membrane</keyword>
<sequence length="426" mass="45740">MATRTIETQTTITQVLETTEVKQATDIGTIFSANTSYIVITIVCCVVISVFFSVLRCLRNTAKSAVFPVPVGNTLPSYPESSSAPSHVPSYAPSDATLPSSAPSVPSTIPSTAPETGINGIAGLTGVGSGAAIGVSPLVPLLLPRASNNLQHQAHNMPSVTPSTNTDRSSNMFLSGLTNRDRRAKLVVLKHTPQSEDELTLNPGESVIILQSFPDGWCQVVDKDRNIGMMPLNCIDTSNNPLLLQQFQMQQGSSSQEVPMSSTFLAPSRRESALRGAGSTISTFGMPRRMESASSGPVSMIYPPGAGTSLNMTSNFDDSTNSFISLPTQASIDSKFFTQGPSEIVDSNENAPPAYEYAPPTTRNGNDKYDYSYQFRNPDLNINKGESIVGNGRSLSPIQDESAIPVTQEPIEQQRKEFPVDLKREI</sequence>
<feature type="region of interest" description="Disordered" evidence="3">
    <location>
        <begin position="402"/>
        <end position="426"/>
    </location>
</feature>
<dbReference type="EMBL" id="JADGJW010000117">
    <property type="protein sequence ID" value="KAJ3223786.1"/>
    <property type="molecule type" value="Genomic_DNA"/>
</dbReference>
<evidence type="ECO:0000256" key="2">
    <source>
        <dbReference type="PROSITE-ProRule" id="PRU00192"/>
    </source>
</evidence>
<evidence type="ECO:0000313" key="6">
    <source>
        <dbReference type="EMBL" id="KAJ3223786.1"/>
    </source>
</evidence>
<gene>
    <name evidence="6" type="ORF">HK099_000679</name>
</gene>
<name>A0AAD5U7N7_9FUNG</name>
<organism evidence="6 7">
    <name type="scientific">Clydaea vesicula</name>
    <dbReference type="NCBI Taxonomy" id="447962"/>
    <lineage>
        <taxon>Eukaryota</taxon>
        <taxon>Fungi</taxon>
        <taxon>Fungi incertae sedis</taxon>
        <taxon>Chytridiomycota</taxon>
        <taxon>Chytridiomycota incertae sedis</taxon>
        <taxon>Chytridiomycetes</taxon>
        <taxon>Lobulomycetales</taxon>
        <taxon>Lobulomycetaceae</taxon>
        <taxon>Clydaea</taxon>
    </lineage>
</organism>
<proteinExistence type="predicted"/>